<dbReference type="InParanoid" id="A9US69"/>
<dbReference type="SUPFAM" id="SSF54211">
    <property type="entry name" value="Ribosomal protein S5 domain 2-like"/>
    <property type="match status" value="1"/>
</dbReference>
<sequence length="256" mass="26772">MSSSTNPNGAAREDGRAPNQLRELSCDFAVNSAADGSARFRLGQTCVEVSVFGFRGVPVRSELPDRSAIEVSFRGVGGQRKVTDAAAENFLRECVDCALQVHEQPRSQCAVAAHVVQDDGGVLAALASATCLALLDAGLPMTNVFVGVSSAFDAKGGFLLDPSATEAQASANATVVLSCGAEGGRVLACEQHGPLTPTQLDYVLQSSQATAAAFAAFVRKSFERSKSPLGFCPIVHIYPDPSSPFALPVRRTLEPD</sequence>
<dbReference type="CDD" id="cd11372">
    <property type="entry name" value="RNase_PH_RRP46"/>
    <property type="match status" value="1"/>
</dbReference>
<dbReference type="GO" id="GO:0071028">
    <property type="term" value="P:nuclear mRNA surveillance"/>
    <property type="evidence" value="ECO:0000318"/>
    <property type="project" value="GO_Central"/>
</dbReference>
<dbReference type="EMBL" id="CH991544">
    <property type="protein sequence ID" value="EDQ91728.1"/>
    <property type="molecule type" value="Genomic_DNA"/>
</dbReference>
<dbReference type="GO" id="GO:0071051">
    <property type="term" value="P:poly(A)-dependent snoRNA 3'-end processing"/>
    <property type="evidence" value="ECO:0000318"/>
    <property type="project" value="GO_Central"/>
</dbReference>
<dbReference type="AlphaFoldDB" id="A9US69"/>
<reference evidence="3 4" key="1">
    <citation type="journal article" date="2008" name="Nature">
        <title>The genome of the choanoflagellate Monosiga brevicollis and the origin of metazoans.</title>
        <authorList>
            <consortium name="JGI Sequencing"/>
            <person name="King N."/>
            <person name="Westbrook M.J."/>
            <person name="Young S.L."/>
            <person name="Kuo A."/>
            <person name="Abedin M."/>
            <person name="Chapman J."/>
            <person name="Fairclough S."/>
            <person name="Hellsten U."/>
            <person name="Isogai Y."/>
            <person name="Letunic I."/>
            <person name="Marr M."/>
            <person name="Pincus D."/>
            <person name="Putnam N."/>
            <person name="Rokas A."/>
            <person name="Wright K.J."/>
            <person name="Zuzow R."/>
            <person name="Dirks W."/>
            <person name="Good M."/>
            <person name="Goodstein D."/>
            <person name="Lemons D."/>
            <person name="Li W."/>
            <person name="Lyons J.B."/>
            <person name="Morris A."/>
            <person name="Nichols S."/>
            <person name="Richter D.J."/>
            <person name="Salamov A."/>
            <person name="Bork P."/>
            <person name="Lim W.A."/>
            <person name="Manning G."/>
            <person name="Miller W.T."/>
            <person name="McGinnis W."/>
            <person name="Shapiro H."/>
            <person name="Tjian R."/>
            <person name="Grigoriev I.V."/>
            <person name="Rokhsar D."/>
        </authorList>
    </citation>
    <scope>NUCLEOTIDE SEQUENCE [LARGE SCALE GENOMIC DNA]</scope>
    <source>
        <strain evidence="4">MX1 / ATCC 50154</strain>
    </source>
</reference>
<evidence type="ECO:0000313" key="3">
    <source>
        <dbReference type="EMBL" id="EDQ91728.1"/>
    </source>
</evidence>
<proteinExistence type="inferred from homology"/>
<gene>
    <name evidence="3" type="ORF">MONBRDRAFT_22822</name>
</gene>
<dbReference type="PANTHER" id="PTHR11953:SF0">
    <property type="entry name" value="EXOSOME COMPLEX COMPONENT RRP41"/>
    <property type="match status" value="1"/>
</dbReference>
<comment type="similarity">
    <text evidence="1">Belongs to the RNase PH family.</text>
</comment>
<dbReference type="Proteomes" id="UP000001357">
    <property type="component" value="Unassembled WGS sequence"/>
</dbReference>
<dbReference type="GO" id="GO:0000176">
    <property type="term" value="C:nuclear exosome (RNase complex)"/>
    <property type="evidence" value="ECO:0000318"/>
    <property type="project" value="GO_Central"/>
</dbReference>
<dbReference type="GO" id="GO:0003723">
    <property type="term" value="F:RNA binding"/>
    <property type="evidence" value="ECO:0000318"/>
    <property type="project" value="GO_Central"/>
</dbReference>
<dbReference type="FunCoup" id="A9US69">
    <property type="interactions" value="771"/>
</dbReference>
<feature type="domain" description="Exoribonuclease phosphorolytic" evidence="2">
    <location>
        <begin position="20"/>
        <end position="140"/>
    </location>
</feature>
<dbReference type="PANTHER" id="PTHR11953">
    <property type="entry name" value="EXOSOME COMPLEX COMPONENT"/>
    <property type="match status" value="1"/>
</dbReference>
<dbReference type="GO" id="GO:0016075">
    <property type="term" value="P:rRNA catabolic process"/>
    <property type="evidence" value="ECO:0000318"/>
    <property type="project" value="GO_Central"/>
</dbReference>
<dbReference type="GO" id="GO:0005730">
    <property type="term" value="C:nucleolus"/>
    <property type="evidence" value="ECO:0000318"/>
    <property type="project" value="GO_Central"/>
</dbReference>
<dbReference type="GO" id="GO:0034475">
    <property type="term" value="P:U4 snRNA 3'-end processing"/>
    <property type="evidence" value="ECO:0000318"/>
    <property type="project" value="GO_Central"/>
</dbReference>
<dbReference type="InterPro" id="IPR001247">
    <property type="entry name" value="ExoRNase_PH_dom1"/>
</dbReference>
<dbReference type="eggNOG" id="KOG1069">
    <property type="taxonomic scope" value="Eukaryota"/>
</dbReference>
<dbReference type="RefSeq" id="XP_001743014.1">
    <property type="nucleotide sequence ID" value="XM_001742962.1"/>
</dbReference>
<keyword evidence="4" id="KW-1185">Reference proteome</keyword>
<accession>A9US69</accession>
<dbReference type="GO" id="GO:0000177">
    <property type="term" value="C:cytoplasmic exosome (RNase complex)"/>
    <property type="evidence" value="ECO:0000318"/>
    <property type="project" value="GO_Central"/>
</dbReference>
<dbReference type="SUPFAM" id="SSF55666">
    <property type="entry name" value="Ribonuclease PH domain 2-like"/>
    <property type="match status" value="1"/>
</dbReference>
<dbReference type="OMA" id="CIINEQG"/>
<evidence type="ECO:0000256" key="1">
    <source>
        <dbReference type="ARBA" id="ARBA00006678"/>
    </source>
</evidence>
<dbReference type="InterPro" id="IPR027408">
    <property type="entry name" value="PNPase/RNase_PH_dom_sf"/>
</dbReference>
<dbReference type="Gene3D" id="3.30.230.70">
    <property type="entry name" value="GHMP Kinase, N-terminal domain"/>
    <property type="match status" value="1"/>
</dbReference>
<organism evidence="3 4">
    <name type="scientific">Monosiga brevicollis</name>
    <name type="common">Choanoflagellate</name>
    <dbReference type="NCBI Taxonomy" id="81824"/>
    <lineage>
        <taxon>Eukaryota</taxon>
        <taxon>Choanoflagellata</taxon>
        <taxon>Craspedida</taxon>
        <taxon>Salpingoecidae</taxon>
        <taxon>Monosiga</taxon>
    </lineage>
</organism>
<name>A9US69_MONBE</name>
<protein>
    <recommendedName>
        <fullName evidence="2">Exoribonuclease phosphorolytic domain-containing protein</fullName>
    </recommendedName>
</protein>
<dbReference type="KEGG" id="mbr:MONBRDRAFT_22822"/>
<dbReference type="InterPro" id="IPR036345">
    <property type="entry name" value="ExoRNase_PH_dom2_sf"/>
</dbReference>
<dbReference type="STRING" id="81824.A9US69"/>
<evidence type="ECO:0000259" key="2">
    <source>
        <dbReference type="Pfam" id="PF01138"/>
    </source>
</evidence>
<dbReference type="InterPro" id="IPR020568">
    <property type="entry name" value="Ribosomal_Su5_D2-typ_SF"/>
</dbReference>
<dbReference type="InterPro" id="IPR050080">
    <property type="entry name" value="RNase_PH"/>
</dbReference>
<dbReference type="GeneID" id="5888411"/>
<evidence type="ECO:0000313" key="4">
    <source>
        <dbReference type="Proteomes" id="UP000001357"/>
    </source>
</evidence>
<dbReference type="Pfam" id="PF01138">
    <property type="entry name" value="RNase_PH"/>
    <property type="match status" value="1"/>
</dbReference>